<feature type="compositionally biased region" description="Polar residues" evidence="11">
    <location>
        <begin position="380"/>
        <end position="397"/>
    </location>
</feature>
<evidence type="ECO:0000256" key="11">
    <source>
        <dbReference type="SAM" id="MobiDB-lite"/>
    </source>
</evidence>
<dbReference type="InterPro" id="IPR050428">
    <property type="entry name" value="TCS_sensor_his_kinase"/>
</dbReference>
<feature type="transmembrane region" description="Helical" evidence="12">
    <location>
        <begin position="12"/>
        <end position="32"/>
    </location>
</feature>
<dbReference type="InterPro" id="IPR005467">
    <property type="entry name" value="His_kinase_dom"/>
</dbReference>
<dbReference type="InterPro" id="IPR004358">
    <property type="entry name" value="Sig_transdc_His_kin-like_C"/>
</dbReference>
<keyword evidence="10 12" id="KW-0472">Membrane</keyword>
<evidence type="ECO:0000256" key="4">
    <source>
        <dbReference type="ARBA" id="ARBA00022553"/>
    </source>
</evidence>
<comment type="catalytic activity">
    <reaction evidence="1">
        <text>ATP + protein L-histidine = ADP + protein N-phospho-L-histidine.</text>
        <dbReference type="EC" id="2.7.13.3"/>
    </reaction>
</comment>
<dbReference type="InterPro" id="IPR036890">
    <property type="entry name" value="HATPase_C_sf"/>
</dbReference>
<dbReference type="EC" id="2.7.13.3" evidence="3"/>
<dbReference type="InterPro" id="IPR003594">
    <property type="entry name" value="HATPase_dom"/>
</dbReference>
<feature type="domain" description="HAMP" evidence="14">
    <location>
        <begin position="87"/>
        <end position="140"/>
    </location>
</feature>
<dbReference type="SMART" id="SM00387">
    <property type="entry name" value="HATPase_c"/>
    <property type="match status" value="1"/>
</dbReference>
<feature type="transmembrane region" description="Helical" evidence="12">
    <location>
        <begin position="64"/>
        <end position="85"/>
    </location>
</feature>
<dbReference type="PROSITE" id="PS50885">
    <property type="entry name" value="HAMP"/>
    <property type="match status" value="1"/>
</dbReference>
<dbReference type="GO" id="GO:0000155">
    <property type="term" value="F:phosphorelay sensor kinase activity"/>
    <property type="evidence" value="ECO:0007669"/>
    <property type="project" value="InterPro"/>
</dbReference>
<dbReference type="Gene3D" id="3.30.565.10">
    <property type="entry name" value="Histidine kinase-like ATPase, C-terminal domain"/>
    <property type="match status" value="1"/>
</dbReference>
<keyword evidence="9" id="KW-0902">Two-component regulatory system</keyword>
<evidence type="ECO:0000256" key="10">
    <source>
        <dbReference type="ARBA" id="ARBA00023136"/>
    </source>
</evidence>
<keyword evidence="8 12" id="KW-1133">Transmembrane helix</keyword>
<feature type="domain" description="Histidine kinase" evidence="13">
    <location>
        <begin position="148"/>
        <end position="364"/>
    </location>
</feature>
<dbReference type="AlphaFoldDB" id="A0A7I7XP76"/>
<organism evidence="15 16">
    <name type="scientific">Mycolicibacterium madagascariense</name>
    <dbReference type="NCBI Taxonomy" id="212765"/>
    <lineage>
        <taxon>Bacteria</taxon>
        <taxon>Bacillati</taxon>
        <taxon>Actinomycetota</taxon>
        <taxon>Actinomycetes</taxon>
        <taxon>Mycobacteriales</taxon>
        <taxon>Mycobacteriaceae</taxon>
        <taxon>Mycolicibacterium</taxon>
    </lineage>
</organism>
<gene>
    <name evidence="15" type="ORF">MMAD_51070</name>
</gene>
<dbReference type="SMART" id="SM00388">
    <property type="entry name" value="HisKA"/>
    <property type="match status" value="1"/>
</dbReference>
<protein>
    <recommendedName>
        <fullName evidence="3">histidine kinase</fullName>
        <ecNumber evidence="3">2.7.13.3</ecNumber>
    </recommendedName>
</protein>
<evidence type="ECO:0000256" key="9">
    <source>
        <dbReference type="ARBA" id="ARBA00023012"/>
    </source>
</evidence>
<dbReference type="SUPFAM" id="SSF55874">
    <property type="entry name" value="ATPase domain of HSP90 chaperone/DNA topoisomerase II/histidine kinase"/>
    <property type="match status" value="1"/>
</dbReference>
<evidence type="ECO:0000256" key="7">
    <source>
        <dbReference type="ARBA" id="ARBA00022777"/>
    </source>
</evidence>
<dbReference type="InterPro" id="IPR003661">
    <property type="entry name" value="HisK_dim/P_dom"/>
</dbReference>
<dbReference type="GO" id="GO:0005886">
    <property type="term" value="C:plasma membrane"/>
    <property type="evidence" value="ECO:0007669"/>
    <property type="project" value="UniProtKB-SubCell"/>
</dbReference>
<evidence type="ECO:0000256" key="12">
    <source>
        <dbReference type="SAM" id="Phobius"/>
    </source>
</evidence>
<keyword evidence="5" id="KW-0808">Transferase</keyword>
<evidence type="ECO:0000256" key="8">
    <source>
        <dbReference type="ARBA" id="ARBA00022989"/>
    </source>
</evidence>
<dbReference type="InterPro" id="IPR036097">
    <property type="entry name" value="HisK_dim/P_sf"/>
</dbReference>
<dbReference type="CDD" id="cd00082">
    <property type="entry name" value="HisKA"/>
    <property type="match status" value="1"/>
</dbReference>
<evidence type="ECO:0000256" key="5">
    <source>
        <dbReference type="ARBA" id="ARBA00022679"/>
    </source>
</evidence>
<dbReference type="FunFam" id="3.30.565.10:FF:000006">
    <property type="entry name" value="Sensor histidine kinase WalK"/>
    <property type="match status" value="1"/>
</dbReference>
<dbReference type="InterPro" id="IPR003660">
    <property type="entry name" value="HAMP_dom"/>
</dbReference>
<evidence type="ECO:0000256" key="2">
    <source>
        <dbReference type="ARBA" id="ARBA00004236"/>
    </source>
</evidence>
<keyword evidence="6 12" id="KW-0812">Transmembrane</keyword>
<evidence type="ECO:0000313" key="16">
    <source>
        <dbReference type="Proteomes" id="UP000466517"/>
    </source>
</evidence>
<dbReference type="CDD" id="cd00075">
    <property type="entry name" value="HATPase"/>
    <property type="match status" value="1"/>
</dbReference>
<keyword evidence="16" id="KW-1185">Reference proteome</keyword>
<dbReference type="SUPFAM" id="SSF158472">
    <property type="entry name" value="HAMP domain-like"/>
    <property type="match status" value="1"/>
</dbReference>
<dbReference type="Pfam" id="PF00512">
    <property type="entry name" value="HisKA"/>
    <property type="match status" value="1"/>
</dbReference>
<evidence type="ECO:0000256" key="1">
    <source>
        <dbReference type="ARBA" id="ARBA00000085"/>
    </source>
</evidence>
<feature type="region of interest" description="Disordered" evidence="11">
    <location>
        <begin position="359"/>
        <end position="397"/>
    </location>
</feature>
<dbReference type="PRINTS" id="PR00344">
    <property type="entry name" value="BCTRLSENSOR"/>
</dbReference>
<dbReference type="Pfam" id="PF02518">
    <property type="entry name" value="HATPase_c"/>
    <property type="match status" value="1"/>
</dbReference>
<evidence type="ECO:0000313" key="15">
    <source>
        <dbReference type="EMBL" id="BBZ30812.1"/>
    </source>
</evidence>
<dbReference type="PANTHER" id="PTHR45436:SF5">
    <property type="entry name" value="SENSOR HISTIDINE KINASE TRCS"/>
    <property type="match status" value="1"/>
</dbReference>
<evidence type="ECO:0000259" key="14">
    <source>
        <dbReference type="PROSITE" id="PS50885"/>
    </source>
</evidence>
<dbReference type="KEGG" id="mmag:MMAD_51070"/>
<dbReference type="SMART" id="SM00304">
    <property type="entry name" value="HAMP"/>
    <property type="match status" value="1"/>
</dbReference>
<evidence type="ECO:0000256" key="6">
    <source>
        <dbReference type="ARBA" id="ARBA00022692"/>
    </source>
</evidence>
<accession>A0A7I7XP76</accession>
<comment type="subcellular location">
    <subcellularLocation>
        <location evidence="2">Cell membrane</location>
    </subcellularLocation>
</comment>
<dbReference type="Gene3D" id="6.10.340.10">
    <property type="match status" value="1"/>
</dbReference>
<reference evidence="15 16" key="1">
    <citation type="journal article" date="2019" name="Emerg. Microbes Infect.">
        <title>Comprehensive subspecies identification of 175 nontuberculous mycobacteria species based on 7547 genomic profiles.</title>
        <authorList>
            <person name="Matsumoto Y."/>
            <person name="Kinjo T."/>
            <person name="Motooka D."/>
            <person name="Nabeya D."/>
            <person name="Jung N."/>
            <person name="Uechi K."/>
            <person name="Horii T."/>
            <person name="Iida T."/>
            <person name="Fujita J."/>
            <person name="Nakamura S."/>
        </authorList>
    </citation>
    <scope>NUCLEOTIDE SEQUENCE [LARGE SCALE GENOMIC DNA]</scope>
    <source>
        <strain evidence="15 16">JCM 13574</strain>
    </source>
</reference>
<dbReference type="CDD" id="cd06225">
    <property type="entry name" value="HAMP"/>
    <property type="match status" value="1"/>
</dbReference>
<dbReference type="PANTHER" id="PTHR45436">
    <property type="entry name" value="SENSOR HISTIDINE KINASE YKOH"/>
    <property type="match status" value="1"/>
</dbReference>
<proteinExistence type="predicted"/>
<evidence type="ECO:0000256" key="3">
    <source>
        <dbReference type="ARBA" id="ARBA00012438"/>
    </source>
</evidence>
<dbReference type="EMBL" id="AP022610">
    <property type="protein sequence ID" value="BBZ30812.1"/>
    <property type="molecule type" value="Genomic_DNA"/>
</dbReference>
<feature type="compositionally biased region" description="Low complexity" evidence="11">
    <location>
        <begin position="361"/>
        <end position="378"/>
    </location>
</feature>
<evidence type="ECO:0000259" key="13">
    <source>
        <dbReference type="PROSITE" id="PS50109"/>
    </source>
</evidence>
<keyword evidence="4" id="KW-0597">Phosphoprotein</keyword>
<sequence length="397" mass="42142">MARFGIRMRLLAANSIVVMASFATTVVVAALVGPPMFQRLMDRAVQPGARGDHPYQRAFERATALSVGTALAVSAVAALALSWYLSRRVHRSASELAEAATVIADGHYDVQVSPTRLGREFDEIATAFNTMARRLGHVELGRRQMLADLAHEIRTPVAVLEAYLEALEDGVKPLDAEVIAVLRDQSRRLTRFSVDVGALSDAEHRATDIDARRVSPSELLGTATTALAPRYRAKGVALQSSLAPDLPDVWADSMRLGQVFTNLLDNALRHTPSGGSVVVAARATDDDVVVTVSDTGDGIPAEHLAWVFDRFYRVDAARDRGHGGAGIGLAIAKALVDGHGGSITADSDGPGTGSTFTVTLPRRSPSAQPSRASSSRIAVTNPSTSASVVSQAHIQRT</sequence>
<dbReference type="RefSeq" id="WP_163742514.1">
    <property type="nucleotide sequence ID" value="NZ_AP022610.1"/>
</dbReference>
<name>A0A7I7XP76_9MYCO</name>
<dbReference type="PROSITE" id="PS50109">
    <property type="entry name" value="HIS_KIN"/>
    <property type="match status" value="1"/>
</dbReference>
<dbReference type="Gene3D" id="1.10.287.130">
    <property type="match status" value="1"/>
</dbReference>
<dbReference type="SUPFAM" id="SSF47384">
    <property type="entry name" value="Homodimeric domain of signal transducing histidine kinase"/>
    <property type="match status" value="1"/>
</dbReference>
<keyword evidence="7 15" id="KW-0418">Kinase</keyword>
<dbReference type="Proteomes" id="UP000466517">
    <property type="component" value="Chromosome"/>
</dbReference>
<dbReference type="Pfam" id="PF00672">
    <property type="entry name" value="HAMP"/>
    <property type="match status" value="1"/>
</dbReference>